<reference evidence="1 2" key="1">
    <citation type="submission" date="2019-07" db="EMBL/GenBank/DDBJ databases">
        <authorList>
            <person name="Jastrzebski P J."/>
            <person name="Paukszto L."/>
            <person name="Jastrzebski P J."/>
        </authorList>
    </citation>
    <scope>NUCLEOTIDE SEQUENCE [LARGE SCALE GENOMIC DNA]</scope>
    <source>
        <strain evidence="1 2">WMS-il1</strain>
    </source>
</reference>
<gene>
    <name evidence="1" type="ORF">WMSIL1_LOCUS2918</name>
</gene>
<dbReference type="Proteomes" id="UP000321570">
    <property type="component" value="Unassembled WGS sequence"/>
</dbReference>
<accession>A0A564Y4Z7</accession>
<sequence>MLGFESFIGWISLEDIGSSSIGCAVYSRRLNNNGLKRLQIDIYICIHSKALWNKLRSHDVIFLSDT</sequence>
<keyword evidence="2" id="KW-1185">Reference proteome</keyword>
<name>A0A564Y4Z7_HYMDI</name>
<dbReference type="AlphaFoldDB" id="A0A564Y4Z7"/>
<proteinExistence type="predicted"/>
<organism evidence="1 2">
    <name type="scientific">Hymenolepis diminuta</name>
    <name type="common">Rat tapeworm</name>
    <dbReference type="NCBI Taxonomy" id="6216"/>
    <lineage>
        <taxon>Eukaryota</taxon>
        <taxon>Metazoa</taxon>
        <taxon>Spiralia</taxon>
        <taxon>Lophotrochozoa</taxon>
        <taxon>Platyhelminthes</taxon>
        <taxon>Cestoda</taxon>
        <taxon>Eucestoda</taxon>
        <taxon>Cyclophyllidea</taxon>
        <taxon>Hymenolepididae</taxon>
        <taxon>Hymenolepis</taxon>
    </lineage>
</organism>
<protein>
    <submittedName>
        <fullName evidence="1">Uncharacterized protein</fullName>
    </submittedName>
</protein>
<evidence type="ECO:0000313" key="2">
    <source>
        <dbReference type="Proteomes" id="UP000321570"/>
    </source>
</evidence>
<dbReference type="EMBL" id="CABIJS010000088">
    <property type="protein sequence ID" value="VUZ42311.1"/>
    <property type="molecule type" value="Genomic_DNA"/>
</dbReference>
<evidence type="ECO:0000313" key="1">
    <source>
        <dbReference type="EMBL" id="VUZ42311.1"/>
    </source>
</evidence>